<dbReference type="KEGG" id="gms:SOIL9_51350"/>
<name>A0A6P2CUD2_9BACT</name>
<keyword evidence="3" id="KW-1185">Reference proteome</keyword>
<feature type="region of interest" description="Disordered" evidence="1">
    <location>
        <begin position="286"/>
        <end position="306"/>
    </location>
</feature>
<feature type="region of interest" description="Disordered" evidence="1">
    <location>
        <begin position="712"/>
        <end position="751"/>
    </location>
</feature>
<evidence type="ECO:0008006" key="4">
    <source>
        <dbReference type="Google" id="ProtNLM"/>
    </source>
</evidence>
<evidence type="ECO:0000313" key="2">
    <source>
        <dbReference type="EMBL" id="VTR92579.1"/>
    </source>
</evidence>
<feature type="region of interest" description="Disordered" evidence="1">
    <location>
        <begin position="1234"/>
        <end position="1268"/>
    </location>
</feature>
<feature type="region of interest" description="Disordered" evidence="1">
    <location>
        <begin position="966"/>
        <end position="988"/>
    </location>
</feature>
<feature type="region of interest" description="Disordered" evidence="1">
    <location>
        <begin position="239"/>
        <end position="258"/>
    </location>
</feature>
<dbReference type="Proteomes" id="UP000464178">
    <property type="component" value="Chromosome"/>
</dbReference>
<dbReference type="AlphaFoldDB" id="A0A6P2CUD2"/>
<protein>
    <recommendedName>
        <fullName evidence="4">Organic solvent tolerance-like N-terminal domain-containing protein</fullName>
    </recommendedName>
</protein>
<accession>A0A6P2CUD2</accession>
<feature type="region of interest" description="Disordered" evidence="1">
    <location>
        <begin position="643"/>
        <end position="671"/>
    </location>
</feature>
<reference evidence="2 3" key="1">
    <citation type="submission" date="2019-05" db="EMBL/GenBank/DDBJ databases">
        <authorList>
            <consortium name="Science for Life Laboratories"/>
        </authorList>
    </citation>
    <scope>NUCLEOTIDE SEQUENCE [LARGE SCALE GENOMIC DNA]</scope>
    <source>
        <strain evidence="2">Soil9</strain>
    </source>
</reference>
<dbReference type="RefSeq" id="WP_162667420.1">
    <property type="nucleotide sequence ID" value="NZ_LR593886.1"/>
</dbReference>
<sequence>MLTPRRTMLLLAGFVLFAGAYAVYAQLLGWLDGLPQLPPQMLAVRNSGDFVPPEGSTVLKTELKLIEAFGANSPETNGAHYKMQFDFKSGDSSVVVASGMPPDKPNSHRVTLTPFSIAVFSKPKPPHLRQPGEVTEISTAHADKGVLEFDRVINNLADMKKAAIVKVELISDFELALPDPRRGVVHITNNQRTSDPSRFLVLRTVGPVFYRNPKMAGANAAAPDFWTDAPVEIVDRQNLPRSVGSPAPVTAPTKSEDNRTTGAIAAILSGQRLPPPTLTAIGLRVYLEPDPPPNQPKKEPKPGATPVKGVRRIEFQEQVVLNLWVNNGESLAGTTPVQSNAPKSSGLAFVPPPVAIAGLTGGLGTVAYNTRLMDRALLQIDTRGPFAYDAEKALARFDVVPQTDSNLPNDVQVTKIPARGGTSSLFSQVLELEFNGGPTGASRAVNTPAIKRLHAWVNAPGRFVTVASQEETAPTTPSAAPTLSSTQAYGRDLVHEQAVSRTILKGEPVVVVRDNNTLKAGSPQEPATLTIEPGPPIASTAGQSPVRKLQMTVLGAGEVALTDAANNNQSLSAHWKISLVQSKEVINGREQDRFDFTGDAKLEDLKADYWLKGNVIKLWFQPRVEPPADGKVNADAKVVAGGQPRVEPPAVDGKANADTKVAGGGQPKPSRVEAIGKVTSHSTDYDIKESEQLTVHFIDGEPVPAGGAIAQPNKPVSPDAVASGPPGGPMPPPVAAGAAPKLPGPMPPMGPDAPKLPEPIAKAPEKSKPPFEIRAKTIETFVKRIPVAPTDKQAGRKAADEKAVEPPAAKYQLDRARCEDNVIVHQEPTDPGKQRGVDIFGRLLLIEGTNDGSVMTVFGWPDRIGEVHQEEMSLLGPKIVLNQVLNSASVDGRGSLTMPTKSNFAGGELAQSEVVVVHWRDAMSFNGAQRSAVFKGKVRAHQGESSVQCHRMDVVFDRPVYFNQSQKKGAPLPGTNPKDPMAGAVAKKDESAKIDKVRCYPAPADDDDSTRELEVVYTQVDYDKDGKLLKAQWLRVPELTMYAQAQDSNSDEKFQCVLADGPGQLRIWQRGEANPVGPVAGAQPMAGGAKAVAKPAKDDPEMKLTFIKFSGRMKGVDKAKLYQEATFSGEIAAVHVPADSPTVKIDEYNLPPRAVLLTCNDKLLVWSQKSQGDTPASQNMTASGNAFLRSDDYEGTAATIENRGNAVTLTGSEAVPARFSNRFRGGNEQIGKVITYDRGTGASSVKEGSGGSIGSPPKNRPATPAPKK</sequence>
<dbReference type="EMBL" id="LR593886">
    <property type="protein sequence ID" value="VTR92579.1"/>
    <property type="molecule type" value="Genomic_DNA"/>
</dbReference>
<gene>
    <name evidence="2" type="ORF">SOIL9_51350</name>
</gene>
<feature type="compositionally biased region" description="Pro residues" evidence="1">
    <location>
        <begin position="742"/>
        <end position="751"/>
    </location>
</feature>
<organism evidence="2 3">
    <name type="scientific">Gemmata massiliana</name>
    <dbReference type="NCBI Taxonomy" id="1210884"/>
    <lineage>
        <taxon>Bacteria</taxon>
        <taxon>Pseudomonadati</taxon>
        <taxon>Planctomycetota</taxon>
        <taxon>Planctomycetia</taxon>
        <taxon>Gemmatales</taxon>
        <taxon>Gemmataceae</taxon>
        <taxon>Gemmata</taxon>
    </lineage>
</organism>
<evidence type="ECO:0000313" key="3">
    <source>
        <dbReference type="Proteomes" id="UP000464178"/>
    </source>
</evidence>
<feature type="region of interest" description="Disordered" evidence="1">
    <location>
        <begin position="518"/>
        <end position="543"/>
    </location>
</feature>
<evidence type="ECO:0000256" key="1">
    <source>
        <dbReference type="SAM" id="MobiDB-lite"/>
    </source>
</evidence>
<proteinExistence type="predicted"/>